<name>A0A6B3NB71_9CYAN</name>
<proteinExistence type="predicted"/>
<dbReference type="PANTHER" id="PTHR36383">
    <property type="entry name" value="OS09G0529350 PROTEIN"/>
    <property type="match status" value="1"/>
</dbReference>
<dbReference type="PANTHER" id="PTHR36383:SF1">
    <property type="entry name" value="PROTEIN, PUTATIVE-RELATED"/>
    <property type="match status" value="1"/>
</dbReference>
<feature type="transmembrane region" description="Helical" evidence="1">
    <location>
        <begin position="50"/>
        <end position="71"/>
    </location>
</feature>
<evidence type="ECO:0000256" key="1">
    <source>
        <dbReference type="SAM" id="Phobius"/>
    </source>
</evidence>
<sequence>MRDYERLESLKAGTLSAFALICTYAFNAIANNSVLAKQFEVFAPLQINTLFGLLVKFAIAFLSGFLFGVTYRYVIREDENQHLKDGVVLAFALVRGLAPTEVESHLAFWLLGVLTIESILCFTIARLILDWAIKNYWLKPFKSN</sequence>
<evidence type="ECO:0000313" key="2">
    <source>
        <dbReference type="EMBL" id="NER28773.1"/>
    </source>
</evidence>
<feature type="transmembrane region" description="Helical" evidence="1">
    <location>
        <begin position="106"/>
        <end position="129"/>
    </location>
</feature>
<comment type="caution">
    <text evidence="2">The sequence shown here is derived from an EMBL/GenBank/DDBJ whole genome shotgun (WGS) entry which is preliminary data.</text>
</comment>
<keyword evidence="1" id="KW-1133">Transmembrane helix</keyword>
<accession>A0A6B3NB71</accession>
<gene>
    <name evidence="2" type="ORF">F6J89_14335</name>
</gene>
<feature type="transmembrane region" description="Helical" evidence="1">
    <location>
        <begin position="12"/>
        <end position="30"/>
    </location>
</feature>
<protein>
    <submittedName>
        <fullName evidence="2">Uncharacterized protein</fullName>
    </submittedName>
</protein>
<dbReference type="AlphaFoldDB" id="A0A6B3NB71"/>
<dbReference type="EMBL" id="JAAHFQ010000259">
    <property type="protein sequence ID" value="NER28773.1"/>
    <property type="molecule type" value="Genomic_DNA"/>
</dbReference>
<keyword evidence="1" id="KW-0472">Membrane</keyword>
<organism evidence="2">
    <name type="scientific">Symploca sp. SIO1C4</name>
    <dbReference type="NCBI Taxonomy" id="2607765"/>
    <lineage>
        <taxon>Bacteria</taxon>
        <taxon>Bacillati</taxon>
        <taxon>Cyanobacteriota</taxon>
        <taxon>Cyanophyceae</taxon>
        <taxon>Coleofasciculales</taxon>
        <taxon>Coleofasciculaceae</taxon>
        <taxon>Symploca</taxon>
    </lineage>
</organism>
<keyword evidence="1" id="KW-0812">Transmembrane</keyword>
<reference evidence="2" key="1">
    <citation type="submission" date="2019-11" db="EMBL/GenBank/DDBJ databases">
        <title>Genomic insights into an expanded diversity of filamentous marine cyanobacteria reveals the extraordinary biosynthetic potential of Moorea and Okeania.</title>
        <authorList>
            <person name="Ferreira Leao T."/>
            <person name="Wang M."/>
            <person name="Moss N."/>
            <person name="Da Silva R."/>
            <person name="Sanders J."/>
            <person name="Nurk S."/>
            <person name="Gurevich A."/>
            <person name="Humphrey G."/>
            <person name="Reher R."/>
            <person name="Zhu Q."/>
            <person name="Belda-Ferre P."/>
            <person name="Glukhov E."/>
            <person name="Rex R."/>
            <person name="Dorrestein P.C."/>
            <person name="Knight R."/>
            <person name="Pevzner P."/>
            <person name="Gerwick W.H."/>
            <person name="Gerwick L."/>
        </authorList>
    </citation>
    <scope>NUCLEOTIDE SEQUENCE</scope>
    <source>
        <strain evidence="2">SIO1C4</strain>
    </source>
</reference>